<keyword evidence="2" id="KW-0560">Oxidoreductase</keyword>
<keyword evidence="3" id="KW-1185">Reference proteome</keyword>
<dbReference type="RefSeq" id="WP_091270766.1">
    <property type="nucleotide sequence ID" value="NZ_FAOZ01000001.1"/>
</dbReference>
<evidence type="ECO:0000313" key="2">
    <source>
        <dbReference type="EMBL" id="CUU53823.1"/>
    </source>
</evidence>
<accession>A0A0S4QF74</accession>
<feature type="domain" description="ABM" evidence="1">
    <location>
        <begin position="19"/>
        <end position="83"/>
    </location>
</feature>
<dbReference type="SUPFAM" id="SSF54909">
    <property type="entry name" value="Dimeric alpha+beta barrel"/>
    <property type="match status" value="1"/>
</dbReference>
<sequence>MPDHRPAAAAGPVVAAGAPVVAVLRFEVPEAAWSDFAAAGERVVAALAAQRGFRAARLGRSVDEPGAWLLVTEWAGPGAWRRALSAFDVRCELTPTLVWAQDAPGAFEVLYERDADGPAYSHDSALAPDAAVIAPGAGVRAGARAGGDNGVWSLDAR</sequence>
<dbReference type="AlphaFoldDB" id="A0A0S4QF74"/>
<dbReference type="InterPro" id="IPR007138">
    <property type="entry name" value="ABM_dom"/>
</dbReference>
<dbReference type="Proteomes" id="UP000198802">
    <property type="component" value="Unassembled WGS sequence"/>
</dbReference>
<keyword evidence="2" id="KW-0503">Monooxygenase</keyword>
<name>A0A0S4QF74_9ACTN</name>
<dbReference type="EMBL" id="FAOZ01000001">
    <property type="protein sequence ID" value="CUU53823.1"/>
    <property type="molecule type" value="Genomic_DNA"/>
</dbReference>
<dbReference type="GO" id="GO:0004497">
    <property type="term" value="F:monooxygenase activity"/>
    <property type="evidence" value="ECO:0007669"/>
    <property type="project" value="UniProtKB-KW"/>
</dbReference>
<protein>
    <submittedName>
        <fullName evidence="2">Antibiotic biosynthesis monooxygenase</fullName>
    </submittedName>
</protein>
<dbReference type="InterPro" id="IPR011008">
    <property type="entry name" value="Dimeric_a/b-barrel"/>
</dbReference>
<gene>
    <name evidence="2" type="ORF">Ga0074812_101321</name>
</gene>
<proteinExistence type="predicted"/>
<dbReference type="Gene3D" id="3.30.70.100">
    <property type="match status" value="1"/>
</dbReference>
<evidence type="ECO:0000259" key="1">
    <source>
        <dbReference type="Pfam" id="PF03992"/>
    </source>
</evidence>
<dbReference type="Pfam" id="PF03992">
    <property type="entry name" value="ABM"/>
    <property type="match status" value="1"/>
</dbReference>
<evidence type="ECO:0000313" key="3">
    <source>
        <dbReference type="Proteomes" id="UP000198802"/>
    </source>
</evidence>
<reference evidence="3" key="1">
    <citation type="submission" date="2015-11" db="EMBL/GenBank/DDBJ databases">
        <authorList>
            <person name="Varghese N."/>
        </authorList>
    </citation>
    <scope>NUCLEOTIDE SEQUENCE [LARGE SCALE GENOMIC DNA]</scope>
    <source>
        <strain evidence="3">DSM 45899</strain>
    </source>
</reference>
<organism evidence="2 3">
    <name type="scientific">Parafrankia irregularis</name>
    <dbReference type="NCBI Taxonomy" id="795642"/>
    <lineage>
        <taxon>Bacteria</taxon>
        <taxon>Bacillati</taxon>
        <taxon>Actinomycetota</taxon>
        <taxon>Actinomycetes</taxon>
        <taxon>Frankiales</taxon>
        <taxon>Frankiaceae</taxon>
        <taxon>Parafrankia</taxon>
    </lineage>
</organism>